<dbReference type="Proteomes" id="UP000439903">
    <property type="component" value="Unassembled WGS sequence"/>
</dbReference>
<reference evidence="3 4" key="1">
    <citation type="journal article" date="2019" name="Environ. Microbiol.">
        <title>At the nexus of three kingdoms: the genome of the mycorrhizal fungus Gigaspora margarita provides insights into plant, endobacterial and fungal interactions.</title>
        <authorList>
            <person name="Venice F."/>
            <person name="Ghignone S."/>
            <person name="Salvioli di Fossalunga A."/>
            <person name="Amselem J."/>
            <person name="Novero M."/>
            <person name="Xianan X."/>
            <person name="Sedzielewska Toro K."/>
            <person name="Morin E."/>
            <person name="Lipzen A."/>
            <person name="Grigoriev I.V."/>
            <person name="Henrissat B."/>
            <person name="Martin F.M."/>
            <person name="Bonfante P."/>
        </authorList>
    </citation>
    <scope>NUCLEOTIDE SEQUENCE [LARGE SCALE GENOMIC DNA]</scope>
    <source>
        <strain evidence="3 4">BEG34</strain>
    </source>
</reference>
<dbReference type="EMBL" id="WTPW01001686">
    <property type="protein sequence ID" value="KAF0420905.1"/>
    <property type="molecule type" value="Genomic_DNA"/>
</dbReference>
<keyword evidence="1" id="KW-0175">Coiled coil</keyword>
<sequence length="257" mass="29352">MQSEVDSLKQRISELETEKAELEAKNAELLKQVTEESTKREDENVELKARIAKLEQIAEENTKLKDRITKLEQKQIQVITNEQEASPTKDISPLIDSHSYEEKKERISSEIRERNREKKLQESPNNLTPPIQSEASTMSTPESLDTKTVKKLWVQNQNKSLDKTFQSHKKKGTENIVQVIADGIQDNFISDESRSFASSNYVTDISATVHRQNSDTISLLDLPETKSETSEFPQIENDAEEKILFVPRVNVQSTPPK</sequence>
<name>A0A8H4A3E5_GIGMA</name>
<evidence type="ECO:0000256" key="1">
    <source>
        <dbReference type="SAM" id="Coils"/>
    </source>
</evidence>
<evidence type="ECO:0000313" key="3">
    <source>
        <dbReference type="EMBL" id="KAF0420905.1"/>
    </source>
</evidence>
<evidence type="ECO:0000313" key="4">
    <source>
        <dbReference type="Proteomes" id="UP000439903"/>
    </source>
</evidence>
<dbReference type="AlphaFoldDB" id="A0A8H4A3E5"/>
<keyword evidence="4" id="KW-1185">Reference proteome</keyword>
<accession>A0A8H4A3E5</accession>
<proteinExistence type="predicted"/>
<feature type="compositionally biased region" description="Basic and acidic residues" evidence="2">
    <location>
        <begin position="98"/>
        <end position="121"/>
    </location>
</feature>
<protein>
    <submittedName>
        <fullName evidence="3">Uncharacterized protein</fullName>
    </submittedName>
</protein>
<evidence type="ECO:0000256" key="2">
    <source>
        <dbReference type="SAM" id="MobiDB-lite"/>
    </source>
</evidence>
<organism evidence="3 4">
    <name type="scientific">Gigaspora margarita</name>
    <dbReference type="NCBI Taxonomy" id="4874"/>
    <lineage>
        <taxon>Eukaryota</taxon>
        <taxon>Fungi</taxon>
        <taxon>Fungi incertae sedis</taxon>
        <taxon>Mucoromycota</taxon>
        <taxon>Glomeromycotina</taxon>
        <taxon>Glomeromycetes</taxon>
        <taxon>Diversisporales</taxon>
        <taxon>Gigasporaceae</taxon>
        <taxon>Gigaspora</taxon>
    </lineage>
</organism>
<dbReference type="OrthoDB" id="2439280at2759"/>
<feature type="region of interest" description="Disordered" evidence="2">
    <location>
        <begin position="80"/>
        <end position="148"/>
    </location>
</feature>
<comment type="caution">
    <text evidence="3">The sequence shown here is derived from an EMBL/GenBank/DDBJ whole genome shotgun (WGS) entry which is preliminary data.</text>
</comment>
<gene>
    <name evidence="3" type="ORF">F8M41_006882</name>
</gene>
<feature type="compositionally biased region" description="Polar residues" evidence="2">
    <location>
        <begin position="122"/>
        <end position="143"/>
    </location>
</feature>
<feature type="coiled-coil region" evidence="1">
    <location>
        <begin position="5"/>
        <end position="74"/>
    </location>
</feature>